<dbReference type="InterPro" id="IPR001931">
    <property type="entry name" value="Ribosomal_eS21"/>
</dbReference>
<dbReference type="FunCoup" id="G4T6F9">
    <property type="interactions" value="381"/>
</dbReference>
<dbReference type="EMBL" id="CAFZ01000007">
    <property type="protein sequence ID" value="CCA66942.1"/>
    <property type="molecule type" value="Genomic_DNA"/>
</dbReference>
<comment type="caution">
    <text evidence="4">The sequence shown here is derived from an EMBL/GenBank/DDBJ whole genome shotgun (WGS) entry which is preliminary data.</text>
</comment>
<dbReference type="GO" id="GO:0003735">
    <property type="term" value="F:structural constituent of ribosome"/>
    <property type="evidence" value="ECO:0007669"/>
    <property type="project" value="InterPro"/>
</dbReference>
<dbReference type="Proteomes" id="UP000007148">
    <property type="component" value="Unassembled WGS sequence"/>
</dbReference>
<evidence type="ECO:0008006" key="6">
    <source>
        <dbReference type="Google" id="ProtNLM"/>
    </source>
</evidence>
<evidence type="ECO:0000256" key="1">
    <source>
        <dbReference type="ARBA" id="ARBA00010228"/>
    </source>
</evidence>
<dbReference type="GO" id="GO:1990904">
    <property type="term" value="C:ribonucleoprotein complex"/>
    <property type="evidence" value="ECO:0007669"/>
    <property type="project" value="UniProtKB-KW"/>
</dbReference>
<name>G4T6F9_SERID</name>
<keyword evidence="2" id="KW-0689">Ribosomal protein</keyword>
<sequence>MGTDRLITSKDHASVQISIADVDADGKALSTSTTFALCGQVRADGEADDSLNRLATKSGLLKGVWSYQK</sequence>
<dbReference type="PANTHER" id="PTHR10442">
    <property type="entry name" value="40S RIBOSOMAL PROTEIN S21"/>
    <property type="match status" value="1"/>
</dbReference>
<evidence type="ECO:0000256" key="2">
    <source>
        <dbReference type="ARBA" id="ARBA00022980"/>
    </source>
</evidence>
<evidence type="ECO:0000313" key="4">
    <source>
        <dbReference type="EMBL" id="CCA66942.1"/>
    </source>
</evidence>
<dbReference type="HOGENOM" id="CLU_167122_2_0_1"/>
<accession>G4T6F9</accession>
<dbReference type="OMA" id="PEGCTIS"/>
<comment type="similarity">
    <text evidence="1">Belongs to the eukaryotic ribosomal protein eS21 family.</text>
</comment>
<reference evidence="4 5" key="1">
    <citation type="journal article" date="2011" name="PLoS Pathog.">
        <title>Endophytic Life Strategies Decoded by Genome and Transcriptome Analyses of the Mutualistic Root Symbiont Piriformospora indica.</title>
        <authorList>
            <person name="Zuccaro A."/>
            <person name="Lahrmann U."/>
            <person name="Guldener U."/>
            <person name="Langen G."/>
            <person name="Pfiffi S."/>
            <person name="Biedenkopf D."/>
            <person name="Wong P."/>
            <person name="Samans B."/>
            <person name="Grimm C."/>
            <person name="Basiewicz M."/>
            <person name="Murat C."/>
            <person name="Martin F."/>
            <person name="Kogel K.H."/>
        </authorList>
    </citation>
    <scope>NUCLEOTIDE SEQUENCE [LARGE SCALE GENOMIC DNA]</scope>
    <source>
        <strain evidence="4 5">DSM 11827</strain>
    </source>
</reference>
<dbReference type="InParanoid" id="G4T6F9"/>
<dbReference type="InterPro" id="IPR038579">
    <property type="entry name" value="Ribosomal_eS21_sf"/>
</dbReference>
<dbReference type="AlphaFoldDB" id="G4T6F9"/>
<dbReference type="OrthoDB" id="278325at2759"/>
<evidence type="ECO:0000256" key="3">
    <source>
        <dbReference type="ARBA" id="ARBA00023274"/>
    </source>
</evidence>
<keyword evidence="3" id="KW-0687">Ribonucleoprotein</keyword>
<dbReference type="Gene3D" id="3.30.1230.20">
    <property type="match status" value="1"/>
</dbReference>
<keyword evidence="5" id="KW-1185">Reference proteome</keyword>
<dbReference type="Pfam" id="PF01249">
    <property type="entry name" value="Ribosomal_S21e"/>
    <property type="match status" value="1"/>
</dbReference>
<evidence type="ECO:0000313" key="5">
    <source>
        <dbReference type="Proteomes" id="UP000007148"/>
    </source>
</evidence>
<dbReference type="eggNOG" id="KOG3486">
    <property type="taxonomic scope" value="Eukaryota"/>
</dbReference>
<organism evidence="4 5">
    <name type="scientific">Serendipita indica (strain DSM 11827)</name>
    <name type="common">Root endophyte fungus</name>
    <name type="synonym">Piriformospora indica</name>
    <dbReference type="NCBI Taxonomy" id="1109443"/>
    <lineage>
        <taxon>Eukaryota</taxon>
        <taxon>Fungi</taxon>
        <taxon>Dikarya</taxon>
        <taxon>Basidiomycota</taxon>
        <taxon>Agaricomycotina</taxon>
        <taxon>Agaricomycetes</taxon>
        <taxon>Sebacinales</taxon>
        <taxon>Serendipitaceae</taxon>
        <taxon>Serendipita</taxon>
    </lineage>
</organism>
<protein>
    <recommendedName>
        <fullName evidence="6">40S ribosomal protein S21</fullName>
    </recommendedName>
</protein>
<dbReference type="GO" id="GO:0006412">
    <property type="term" value="P:translation"/>
    <property type="evidence" value="ECO:0007669"/>
    <property type="project" value="InterPro"/>
</dbReference>
<proteinExistence type="inferred from homology"/>
<dbReference type="GO" id="GO:0005840">
    <property type="term" value="C:ribosome"/>
    <property type="evidence" value="ECO:0007669"/>
    <property type="project" value="UniProtKB-KW"/>
</dbReference>
<dbReference type="STRING" id="1109443.G4T6F9"/>
<gene>
    <name evidence="4" type="ORF">PIIN_00780</name>
</gene>